<dbReference type="Gene3D" id="3.90.1150.10">
    <property type="entry name" value="Aspartate Aminotransferase, domain 1"/>
    <property type="match status" value="1"/>
</dbReference>
<evidence type="ECO:0000256" key="2">
    <source>
        <dbReference type="ARBA" id="ARBA00005011"/>
    </source>
</evidence>
<reference evidence="12" key="1">
    <citation type="submission" date="2011-03" db="EMBL/GenBank/DDBJ databases">
        <authorList>
            <person name="Voget S."/>
            <person name="Streit W.R."/>
            <person name="Jaeger K.E."/>
            <person name="Daniel R."/>
        </authorList>
    </citation>
    <scope>NUCLEOTIDE SEQUENCE [LARGE SCALE GENOMIC DNA]</scope>
    <source>
        <strain evidence="12">PG1</strain>
    </source>
</reference>
<dbReference type="GO" id="GO:0004400">
    <property type="term" value="F:histidinol-phosphate transaminase activity"/>
    <property type="evidence" value="ECO:0007669"/>
    <property type="project" value="UniProtKB-UniRule"/>
</dbReference>
<accession>A0A0B6RZN3</accession>
<evidence type="ECO:0000256" key="6">
    <source>
        <dbReference type="ARBA" id="ARBA00022679"/>
    </source>
</evidence>
<name>A0A0B6RZN3_BURPL</name>
<dbReference type="PANTHER" id="PTHR43643:SF3">
    <property type="entry name" value="HISTIDINOL-PHOSPHATE AMINOTRANSFERASE"/>
    <property type="match status" value="1"/>
</dbReference>
<feature type="modified residue" description="N6-(pyridoxal phosphate)lysine" evidence="9">
    <location>
        <position position="225"/>
    </location>
</feature>
<dbReference type="InterPro" id="IPR015424">
    <property type="entry name" value="PyrdxlP-dep_Trfase"/>
</dbReference>
<dbReference type="GO" id="GO:0000105">
    <property type="term" value="P:L-histidine biosynthetic process"/>
    <property type="evidence" value="ECO:0007669"/>
    <property type="project" value="UniProtKB-UniRule"/>
</dbReference>
<keyword evidence="5 9" id="KW-0032">Aminotransferase</keyword>
<evidence type="ECO:0000313" key="11">
    <source>
        <dbReference type="EMBL" id="AJK47634.1"/>
    </source>
</evidence>
<dbReference type="SUPFAM" id="SSF53383">
    <property type="entry name" value="PLP-dependent transferases"/>
    <property type="match status" value="1"/>
</dbReference>
<evidence type="ECO:0000256" key="5">
    <source>
        <dbReference type="ARBA" id="ARBA00022576"/>
    </source>
</evidence>
<comment type="catalytic activity">
    <reaction evidence="8 9">
        <text>L-histidinol phosphate + 2-oxoglutarate = 3-(imidazol-4-yl)-2-oxopropyl phosphate + L-glutamate</text>
        <dbReference type="Rhea" id="RHEA:23744"/>
        <dbReference type="ChEBI" id="CHEBI:16810"/>
        <dbReference type="ChEBI" id="CHEBI:29985"/>
        <dbReference type="ChEBI" id="CHEBI:57766"/>
        <dbReference type="ChEBI" id="CHEBI:57980"/>
        <dbReference type="EC" id="2.6.1.9"/>
    </reaction>
</comment>
<dbReference type="Proteomes" id="UP000031838">
    <property type="component" value="Chromosome 1"/>
</dbReference>
<evidence type="ECO:0000256" key="8">
    <source>
        <dbReference type="ARBA" id="ARBA00047481"/>
    </source>
</evidence>
<dbReference type="InterPro" id="IPR015422">
    <property type="entry name" value="PyrdxlP-dep_Trfase_small"/>
</dbReference>
<keyword evidence="6 9" id="KW-0808">Transferase</keyword>
<keyword evidence="12" id="KW-1185">Reference proteome</keyword>
<comment type="subunit">
    <text evidence="4 9">Homodimer.</text>
</comment>
<dbReference type="CDD" id="cd00609">
    <property type="entry name" value="AAT_like"/>
    <property type="match status" value="1"/>
</dbReference>
<dbReference type="InterPro" id="IPR015421">
    <property type="entry name" value="PyrdxlP-dep_Trfase_major"/>
</dbReference>
<gene>
    <name evidence="11" type="primary">hisC2</name>
    <name evidence="9" type="synonym">hisC</name>
    <name evidence="11" type="ORF">BGL_1c31590</name>
</gene>
<evidence type="ECO:0000256" key="4">
    <source>
        <dbReference type="ARBA" id="ARBA00011738"/>
    </source>
</evidence>
<organism evidence="11 12">
    <name type="scientific">Burkholderia plantarii</name>
    <dbReference type="NCBI Taxonomy" id="41899"/>
    <lineage>
        <taxon>Bacteria</taxon>
        <taxon>Pseudomonadati</taxon>
        <taxon>Pseudomonadota</taxon>
        <taxon>Betaproteobacteria</taxon>
        <taxon>Burkholderiales</taxon>
        <taxon>Burkholderiaceae</taxon>
        <taxon>Burkholderia</taxon>
    </lineage>
</organism>
<evidence type="ECO:0000256" key="7">
    <source>
        <dbReference type="ARBA" id="ARBA00022898"/>
    </source>
</evidence>
<evidence type="ECO:0000256" key="1">
    <source>
        <dbReference type="ARBA" id="ARBA00001933"/>
    </source>
</evidence>
<dbReference type="HAMAP" id="MF_01023">
    <property type="entry name" value="HisC_aminotrans_2"/>
    <property type="match status" value="1"/>
</dbReference>
<comment type="similarity">
    <text evidence="3 9">Belongs to the class-II pyridoxal-phosphate-dependent aminotransferase family. Histidinol-phosphate aminotransferase subfamily.</text>
</comment>
<evidence type="ECO:0000313" key="12">
    <source>
        <dbReference type="Proteomes" id="UP000031838"/>
    </source>
</evidence>
<evidence type="ECO:0000256" key="3">
    <source>
        <dbReference type="ARBA" id="ARBA00007970"/>
    </source>
</evidence>
<reference evidence="11 12" key="2">
    <citation type="journal article" date="2016" name="Appl. Microbiol. Biotechnol.">
        <title>Mutations improving production and secretion of extracellular lipase by Burkholderia glumae PG1.</title>
        <authorList>
            <person name="Knapp A."/>
            <person name="Voget S."/>
            <person name="Gao R."/>
            <person name="Zaburannyi N."/>
            <person name="Krysciak D."/>
            <person name="Breuer M."/>
            <person name="Hauer B."/>
            <person name="Streit W.R."/>
            <person name="Muller R."/>
            <person name="Daniel R."/>
            <person name="Jaeger K.E."/>
        </authorList>
    </citation>
    <scope>NUCLEOTIDE SEQUENCE [LARGE SCALE GENOMIC DNA]</scope>
    <source>
        <strain evidence="11 12">PG1</strain>
    </source>
</reference>
<dbReference type="UniPathway" id="UPA00031">
    <property type="reaction ID" value="UER00012"/>
</dbReference>
<evidence type="ECO:0000256" key="9">
    <source>
        <dbReference type="HAMAP-Rule" id="MF_01023"/>
    </source>
</evidence>
<dbReference type="EMBL" id="CP002580">
    <property type="protein sequence ID" value="AJK47634.1"/>
    <property type="molecule type" value="Genomic_DNA"/>
</dbReference>
<dbReference type="InterPro" id="IPR005861">
    <property type="entry name" value="HisP_aminotrans"/>
</dbReference>
<keyword evidence="7 9" id="KW-0663">Pyridoxal phosphate</keyword>
<dbReference type="HOGENOM" id="CLU_017584_3_3_4"/>
<dbReference type="InterPro" id="IPR050106">
    <property type="entry name" value="HistidinolP_aminotransfase"/>
</dbReference>
<comment type="pathway">
    <text evidence="2 9">Amino-acid biosynthesis; L-histidine biosynthesis; L-histidine from 5-phospho-alpha-D-ribose 1-diphosphate: step 7/9.</text>
</comment>
<dbReference type="EC" id="2.6.1.9" evidence="9"/>
<evidence type="ECO:0000259" key="10">
    <source>
        <dbReference type="Pfam" id="PF00155"/>
    </source>
</evidence>
<dbReference type="GO" id="GO:0030170">
    <property type="term" value="F:pyridoxal phosphate binding"/>
    <property type="evidence" value="ECO:0007669"/>
    <property type="project" value="InterPro"/>
</dbReference>
<dbReference type="KEGG" id="bgp:BGL_1c31590"/>
<dbReference type="Gene3D" id="3.40.640.10">
    <property type="entry name" value="Type I PLP-dependent aspartate aminotransferase-like (Major domain)"/>
    <property type="match status" value="1"/>
</dbReference>
<protein>
    <recommendedName>
        <fullName evidence="9">Histidinol-phosphate aminotransferase</fullName>
        <ecNumber evidence="9">2.6.1.9</ecNumber>
    </recommendedName>
    <alternativeName>
        <fullName evidence="9">Imidazole acetol-phosphate transaminase</fullName>
    </alternativeName>
</protein>
<dbReference type="AlphaFoldDB" id="A0A0B6RZN3"/>
<keyword evidence="9" id="KW-0028">Amino-acid biosynthesis</keyword>
<dbReference type="Pfam" id="PF00155">
    <property type="entry name" value="Aminotran_1_2"/>
    <property type="match status" value="1"/>
</dbReference>
<sequence>MDWTDYLAPALRQLAPYKPGITEEQLRLARGLREIHKFSSNEAPFPPSPAVLSAMQGALGQSHRYPDAHALLERLAARLRIPPGMLVLGNGSIDVIGALVRAFVSPGQNVVLSAYGYCAYPAFVIEQGAQQRIAPSGARFEHDVEQLLARVDERTRMLLVDSPTNLAGQGLGAAALAHLVERLPAHVLLVLDEAYLEFAGPQAPRHTELLPLRHPNVVVTRTFSKAYGLAGLRIGYGIADAGLIACLQRIRPPFPASRVALAGAAAALDDDAHLERVVAATLSGRRRLTEALRALGATAHDSDANFVLADFGARTASLYEGLLAHGLIPRAMHAYGLPTHLRIAVGTADEIDRLLDVCARLLATSTAPSLDGALG</sequence>
<dbReference type="PANTHER" id="PTHR43643">
    <property type="entry name" value="HISTIDINOL-PHOSPHATE AMINOTRANSFERASE 2"/>
    <property type="match status" value="1"/>
</dbReference>
<keyword evidence="9" id="KW-0368">Histidine biosynthesis</keyword>
<proteinExistence type="inferred from homology"/>
<dbReference type="InterPro" id="IPR001917">
    <property type="entry name" value="Aminotrans_II_pyridoxalP_BS"/>
</dbReference>
<dbReference type="RefSeq" id="WP_042625922.1">
    <property type="nucleotide sequence ID" value="NZ_CP002580.1"/>
</dbReference>
<comment type="cofactor">
    <cofactor evidence="1 9">
        <name>pyridoxal 5'-phosphate</name>
        <dbReference type="ChEBI" id="CHEBI:597326"/>
    </cofactor>
</comment>
<feature type="domain" description="Aminotransferase class I/classII large" evidence="10">
    <location>
        <begin position="35"/>
        <end position="356"/>
    </location>
</feature>
<dbReference type="InterPro" id="IPR004839">
    <property type="entry name" value="Aminotransferase_I/II_large"/>
</dbReference>
<dbReference type="PROSITE" id="PS00599">
    <property type="entry name" value="AA_TRANSFER_CLASS_2"/>
    <property type="match status" value="1"/>
</dbReference>